<comment type="caution">
    <text evidence="1">The sequence shown here is derived from an EMBL/GenBank/DDBJ whole genome shotgun (WGS) entry which is preliminary data.</text>
</comment>
<gene>
    <name evidence="1" type="ORF">WMW72_06630</name>
</gene>
<evidence type="ECO:0000313" key="2">
    <source>
        <dbReference type="Proteomes" id="UP001469365"/>
    </source>
</evidence>
<keyword evidence="2" id="KW-1185">Reference proteome</keyword>
<name>A0ABU9DFN8_9BACL</name>
<proteinExistence type="predicted"/>
<accession>A0ABU9DFN8</accession>
<dbReference type="Proteomes" id="UP001469365">
    <property type="component" value="Unassembled WGS sequence"/>
</dbReference>
<evidence type="ECO:0000313" key="1">
    <source>
        <dbReference type="EMBL" id="MEK8127589.1"/>
    </source>
</evidence>
<protein>
    <submittedName>
        <fullName evidence="1">Uncharacterized protein</fullName>
    </submittedName>
</protein>
<dbReference type="RefSeq" id="WP_341414650.1">
    <property type="nucleotide sequence ID" value="NZ_JBBPCC010000003.1"/>
</dbReference>
<dbReference type="EMBL" id="JBBPCC010000003">
    <property type="protein sequence ID" value="MEK8127589.1"/>
    <property type="molecule type" value="Genomic_DNA"/>
</dbReference>
<organism evidence="1 2">
    <name type="scientific">Paenibacillus filicis</name>
    <dbReference type="NCBI Taxonomy" id="669464"/>
    <lineage>
        <taxon>Bacteria</taxon>
        <taxon>Bacillati</taxon>
        <taxon>Bacillota</taxon>
        <taxon>Bacilli</taxon>
        <taxon>Bacillales</taxon>
        <taxon>Paenibacillaceae</taxon>
        <taxon>Paenibacillus</taxon>
    </lineage>
</organism>
<sequence>MQEMIPSELPIPEIIPVSVRLVADCRFCTYVQYDPHARTPVHCTKWSGALSPIQVNLNACMTCGEYKK</sequence>
<reference evidence="1 2" key="1">
    <citation type="submission" date="2024-04" db="EMBL/GenBank/DDBJ databases">
        <title>draft genome sequnece of Paenibacillus filicis.</title>
        <authorList>
            <person name="Kim D.-U."/>
        </authorList>
    </citation>
    <scope>NUCLEOTIDE SEQUENCE [LARGE SCALE GENOMIC DNA]</scope>
    <source>
        <strain evidence="1 2">KACC14197</strain>
    </source>
</reference>